<feature type="compositionally biased region" description="Pro residues" evidence="1">
    <location>
        <begin position="371"/>
        <end position="402"/>
    </location>
</feature>
<protein>
    <submittedName>
        <fullName evidence="4">Uncharacterized protein</fullName>
    </submittedName>
</protein>
<accession>A0A0G4IF44</accession>
<feature type="transmembrane region" description="Helical" evidence="2">
    <location>
        <begin position="312"/>
        <end position="330"/>
    </location>
</feature>
<feature type="region of interest" description="Disordered" evidence="1">
    <location>
        <begin position="365"/>
        <end position="402"/>
    </location>
</feature>
<keyword evidence="3" id="KW-0732">Signal</keyword>
<proteinExistence type="predicted"/>
<feature type="chain" id="PRO_5005193080" evidence="3">
    <location>
        <begin position="25"/>
        <end position="478"/>
    </location>
</feature>
<feature type="signal peptide" evidence="3">
    <location>
        <begin position="1"/>
        <end position="24"/>
    </location>
</feature>
<evidence type="ECO:0000256" key="2">
    <source>
        <dbReference type="SAM" id="Phobius"/>
    </source>
</evidence>
<gene>
    <name evidence="4" type="ORF">Cvel_13778</name>
</gene>
<dbReference type="EMBL" id="CDMZ01005903">
    <property type="protein sequence ID" value="CEM55720.1"/>
    <property type="molecule type" value="Genomic_DNA"/>
</dbReference>
<feature type="region of interest" description="Disordered" evidence="1">
    <location>
        <begin position="416"/>
        <end position="478"/>
    </location>
</feature>
<keyword evidence="2" id="KW-0812">Transmembrane</keyword>
<dbReference type="AlphaFoldDB" id="A0A0G4IF44"/>
<feature type="transmembrane region" description="Helical" evidence="2">
    <location>
        <begin position="277"/>
        <end position="300"/>
    </location>
</feature>
<feature type="transmembrane region" description="Helical" evidence="2">
    <location>
        <begin position="336"/>
        <end position="353"/>
    </location>
</feature>
<organism evidence="4">
    <name type="scientific">Chromera velia CCMP2878</name>
    <dbReference type="NCBI Taxonomy" id="1169474"/>
    <lineage>
        <taxon>Eukaryota</taxon>
        <taxon>Sar</taxon>
        <taxon>Alveolata</taxon>
        <taxon>Colpodellida</taxon>
        <taxon>Chromeraceae</taxon>
        <taxon>Chromera</taxon>
    </lineage>
</organism>
<evidence type="ECO:0000256" key="3">
    <source>
        <dbReference type="SAM" id="SignalP"/>
    </source>
</evidence>
<reference evidence="4" key="1">
    <citation type="submission" date="2014-11" db="EMBL/GenBank/DDBJ databases">
        <authorList>
            <person name="Otto D Thomas"/>
            <person name="Naeem Raeece"/>
        </authorList>
    </citation>
    <scope>NUCLEOTIDE SEQUENCE</scope>
</reference>
<name>A0A0G4IF44_9ALVE</name>
<keyword evidence="2" id="KW-1133">Transmembrane helix</keyword>
<evidence type="ECO:0000313" key="4">
    <source>
        <dbReference type="EMBL" id="CEM55720.1"/>
    </source>
</evidence>
<dbReference type="VEuPathDB" id="CryptoDB:Cvel_13778"/>
<keyword evidence="2" id="KW-0472">Membrane</keyword>
<feature type="compositionally biased region" description="Gly residues" evidence="1">
    <location>
        <begin position="467"/>
        <end position="478"/>
    </location>
</feature>
<sequence length="478" mass="53466">MGRRALLQGTLLVVSLLLTRRCQATDPYPDSQFDCEGESTCRSAYAGGAECRDKSRCTGERCTDEDAAYRIGMLCNGWPGYNGGYPMSGLKWDSENEFYACLETATVGVETYCQRWSIQERSADEFEDGECVCKNDLCRNWSCVQTEQKHCNDGDWAAGNNRCCGRRCSKSRCYETCYQVQVDMEYADCGCTELAEKSDGSGQFCTKWECDEYEHDSVASEHEKYTCRENTGQYCSRWTGDIDSTEEFETTDCECRVVGTNGHFCQEWFCFEKGLDYWYPNLLWSFLPICAGLFGIWLAVSDKVFRKGKTCGIFILFGWISGWIILGVWLAGILVLIISAAVLLALPLLVCFCKKYKKNSYTHTPVEKYKPPPTPEVEPSPDPPAQEVNPPPQPIYPPPVQPVYPQPVQPAQPVTVIIQNDPPPQPTTPHHPHPNYPGEQYNLPAYETPPPGYGPSGDAPPNYSGANYGGNNYGGGNY</sequence>
<evidence type="ECO:0000256" key="1">
    <source>
        <dbReference type="SAM" id="MobiDB-lite"/>
    </source>
</evidence>